<evidence type="ECO:0000256" key="1">
    <source>
        <dbReference type="SAM" id="Phobius"/>
    </source>
</evidence>
<reference evidence="2 3" key="1">
    <citation type="journal article" date="2016" name="Arch. Virol.">
        <title>Detection and genetic characterization of a novel parvovirus distantly related to human bufavirus in domestic pigs.</title>
        <authorList>
            <person name="Hargitai R."/>
            <person name="Pankovics P."/>
            <person name="Kertesz A.M."/>
            <person name="Biro H."/>
            <person name="Boros A."/>
            <person name="Phan T.G."/>
            <person name="Delwart E."/>
            <person name="Reuter G."/>
        </authorList>
    </citation>
    <scope>NUCLEOTIDE SEQUENCE [LARGE SCALE GENOMIC DNA]</scope>
    <source>
        <strain evidence="2 3">Zsana/2013/HUN</strain>
    </source>
</reference>
<dbReference type="EMBL" id="KT965075">
    <property type="protein sequence ID" value="ALR74755.1"/>
    <property type="molecule type" value="Genomic_DNA"/>
</dbReference>
<accession>A0A0U2IAM3</accession>
<keyword evidence="3" id="KW-1185">Reference proteome</keyword>
<evidence type="ECO:0000313" key="3">
    <source>
        <dbReference type="Proteomes" id="UP000240650"/>
    </source>
</evidence>
<keyword evidence="1" id="KW-0812">Transmembrane</keyword>
<keyword evidence="1" id="KW-1133">Transmembrane helix</keyword>
<organism evidence="2 3">
    <name type="scientific">Protoparvovirus Zsana/2013/HUN</name>
    <dbReference type="NCBI Taxonomy" id="1755694"/>
    <lineage>
        <taxon>Viruses</taxon>
        <taxon>Monodnaviria</taxon>
        <taxon>Shotokuvirae</taxon>
        <taxon>Cossaviricota</taxon>
        <taxon>Quintoviricetes</taxon>
        <taxon>Piccovirales</taxon>
        <taxon>Parvoviridae</taxon>
        <taxon>Parvovirinae</taxon>
        <taxon>Protoparvovirus</taxon>
        <taxon>Protoparvovirus ungulate2</taxon>
    </lineage>
</organism>
<dbReference type="Proteomes" id="UP000240650">
    <property type="component" value="Segment"/>
</dbReference>
<protein>
    <submittedName>
        <fullName evidence="2">Putative middle protein</fullName>
    </submittedName>
</protein>
<proteinExistence type="predicted"/>
<evidence type="ECO:0000313" key="2">
    <source>
        <dbReference type="EMBL" id="ALR74755.1"/>
    </source>
</evidence>
<feature type="transmembrane region" description="Helical" evidence="1">
    <location>
        <begin position="53"/>
        <end position="82"/>
    </location>
</feature>
<dbReference type="RefSeq" id="YP_009666131.1">
    <property type="nucleotide sequence ID" value="NC_043446.1"/>
</dbReference>
<dbReference type="GeneID" id="40526333"/>
<keyword evidence="1" id="KW-0472">Membrane</keyword>
<feature type="transmembrane region" description="Helical" evidence="1">
    <location>
        <begin position="6"/>
        <end position="32"/>
    </location>
</feature>
<dbReference type="KEGG" id="vg:40526333"/>
<name>A0A0U2IAM3_9VIRU</name>
<sequence>MQPSVYISPILTPLLGGFLLLLLLDLLMLYIFCNGIWNCHYQTNFMMHSKNTARTLITGLLPTLCTLSITCLIWGLFIWAYYTYSHTKEKTQCGIWDCKTMCHIIGKVDPNKTLSWAHQNWTLTCHTYI</sequence>